<dbReference type="GO" id="GO:0017109">
    <property type="term" value="C:glutamate-cysteine ligase complex"/>
    <property type="evidence" value="ECO:0007669"/>
    <property type="project" value="TreeGrafter"/>
</dbReference>
<proteinExistence type="inferred from homology"/>
<keyword evidence="6 10" id="KW-0547">Nucleotide-binding</keyword>
<dbReference type="Pfam" id="PF03074">
    <property type="entry name" value="GCS"/>
    <property type="match status" value="1"/>
</dbReference>
<dbReference type="GO" id="GO:0004357">
    <property type="term" value="F:glutamate-cysteine ligase activity"/>
    <property type="evidence" value="ECO:0007669"/>
    <property type="project" value="UniProtKB-UniRule"/>
</dbReference>
<evidence type="ECO:0000256" key="7">
    <source>
        <dbReference type="ARBA" id="ARBA00022840"/>
    </source>
</evidence>
<keyword evidence="12" id="KW-1185">Reference proteome</keyword>
<evidence type="ECO:0000256" key="8">
    <source>
        <dbReference type="ARBA" id="ARBA00030585"/>
    </source>
</evidence>
<dbReference type="FunFam" id="3.30.590.50:FF:000007">
    <property type="entry name" value="Glutamate--cysteine ligase"/>
    <property type="match status" value="1"/>
</dbReference>
<dbReference type="EC" id="6.3.2.2" evidence="3 10"/>
<comment type="caution">
    <text evidence="11">The sequence shown here is derived from an EMBL/GenBank/DDBJ whole genome shotgun (WGS) entry which is preliminary data.</text>
</comment>
<keyword evidence="7 10" id="KW-0067">ATP-binding</keyword>
<evidence type="ECO:0000256" key="10">
    <source>
        <dbReference type="RuleBase" id="RU367135"/>
    </source>
</evidence>
<evidence type="ECO:0000256" key="1">
    <source>
        <dbReference type="ARBA" id="ARBA00005006"/>
    </source>
</evidence>
<comment type="pathway">
    <text evidence="1 10">Sulfur metabolism; glutathione biosynthesis; glutathione from L-cysteine and L-glutamate: step 1/2.</text>
</comment>
<dbReference type="GO" id="GO:0005524">
    <property type="term" value="F:ATP binding"/>
    <property type="evidence" value="ECO:0007669"/>
    <property type="project" value="UniProtKB-UniRule"/>
</dbReference>
<sequence>MIWEKSSHYLLPKFGFAFGCSCSILQLRHSKYFRGSPLTWEETKKWAEHVKTNGIQQFINLYKRLQHRQGDCLKWGDEVEYIIVRFDHSSKNTSVSLRANEVLPILRQPENDHPESVKSLWRPEYASYMVEGTPGKPYGALPAHLNIVEANMTARRKEAQQQLPLDETVLSIANFPRLGCPGFTYPVFNPKPESSVSRSLFFPDEAIFQGHPRFTTLTRNIRSRRGSKIDIQVPIFKDVNTPSPFIEEGVDEQKPDHIYMDAMGFGMGCCCLQVTFQACNISEARTLYDNLAPLCPIMLALTAATPFFRGHIADVDCRWNVISGSVDCRQPSERERIRKSRYDSIDSYLSEDGAEFNDIPIVYEEEHYKALLEGGIDPLLAQHVAHLFIRDPVSLFSEKIHQDNLKDSDHFENIQSTNWQTMRFKPPPPESSIGWRVEFRPCEVQLTDFENAAVVCFIVLLTRVVLSYKLCFLMPMSKVDENMARAQKKNAVLDEKFWFRNDIRNKDKKEYSLMTVSEIINGKDDFPGLISLIQTYLNSMDVDADSQCTLQKYLCLISKRARGELDTAAKWLRDFATSHPGYKKDSVITEEINYDLMCRISSLPVDPCPNLLGTLYGSKTTEDVPDILTK</sequence>
<dbReference type="GO" id="GO:0006750">
    <property type="term" value="P:glutathione biosynthetic process"/>
    <property type="evidence" value="ECO:0007669"/>
    <property type="project" value="UniProtKB-UniRule"/>
</dbReference>
<evidence type="ECO:0000313" key="12">
    <source>
        <dbReference type="Proteomes" id="UP000708208"/>
    </source>
</evidence>
<dbReference type="Proteomes" id="UP000708208">
    <property type="component" value="Unassembled WGS sequence"/>
</dbReference>
<dbReference type="AlphaFoldDB" id="A0A8J2K8T2"/>
<comment type="catalytic activity">
    <reaction evidence="10">
        <text>L-cysteine + L-glutamate + ATP = gamma-L-glutamyl-L-cysteine + ADP + phosphate + H(+)</text>
        <dbReference type="Rhea" id="RHEA:13285"/>
        <dbReference type="ChEBI" id="CHEBI:15378"/>
        <dbReference type="ChEBI" id="CHEBI:29985"/>
        <dbReference type="ChEBI" id="CHEBI:30616"/>
        <dbReference type="ChEBI" id="CHEBI:35235"/>
        <dbReference type="ChEBI" id="CHEBI:43474"/>
        <dbReference type="ChEBI" id="CHEBI:58173"/>
        <dbReference type="ChEBI" id="CHEBI:456216"/>
        <dbReference type="EC" id="6.3.2.2"/>
    </reaction>
</comment>
<dbReference type="PANTHER" id="PTHR11164:SF0">
    <property type="entry name" value="GLUTAMATE--CYSTEINE LIGASE CATALYTIC SUBUNIT"/>
    <property type="match status" value="1"/>
</dbReference>
<evidence type="ECO:0000256" key="3">
    <source>
        <dbReference type="ARBA" id="ARBA00012220"/>
    </source>
</evidence>
<evidence type="ECO:0000256" key="2">
    <source>
        <dbReference type="ARBA" id="ARBA00008100"/>
    </source>
</evidence>
<dbReference type="OrthoDB" id="7939818at2759"/>
<dbReference type="FunFam" id="3.30.590.50:FF:000002">
    <property type="entry name" value="Glutamate--cysteine ligase catalytic subunit"/>
    <property type="match status" value="1"/>
</dbReference>
<accession>A0A8J2K8T2</accession>
<evidence type="ECO:0000256" key="9">
    <source>
        <dbReference type="ARBA" id="ARBA00032122"/>
    </source>
</evidence>
<evidence type="ECO:0000313" key="11">
    <source>
        <dbReference type="EMBL" id="CAG7734850.1"/>
    </source>
</evidence>
<comment type="similarity">
    <text evidence="2 10">Belongs to the glutamate--cysteine ligase type 3 family.</text>
</comment>
<dbReference type="EMBL" id="CAJVCH010277477">
    <property type="protein sequence ID" value="CAG7734850.1"/>
    <property type="molecule type" value="Genomic_DNA"/>
</dbReference>
<name>A0A8J2K8T2_9HEXA</name>
<organism evidence="11 12">
    <name type="scientific">Allacma fusca</name>
    <dbReference type="NCBI Taxonomy" id="39272"/>
    <lineage>
        <taxon>Eukaryota</taxon>
        <taxon>Metazoa</taxon>
        <taxon>Ecdysozoa</taxon>
        <taxon>Arthropoda</taxon>
        <taxon>Hexapoda</taxon>
        <taxon>Collembola</taxon>
        <taxon>Symphypleona</taxon>
        <taxon>Sminthuridae</taxon>
        <taxon>Allacma</taxon>
    </lineage>
</organism>
<gene>
    <name evidence="11" type="ORF">AFUS01_LOCUS23213</name>
</gene>
<evidence type="ECO:0000256" key="4">
    <source>
        <dbReference type="ARBA" id="ARBA00022598"/>
    </source>
</evidence>
<evidence type="ECO:0000256" key="6">
    <source>
        <dbReference type="ARBA" id="ARBA00022741"/>
    </source>
</evidence>
<evidence type="ECO:0000256" key="5">
    <source>
        <dbReference type="ARBA" id="ARBA00022684"/>
    </source>
</evidence>
<protein>
    <recommendedName>
        <fullName evidence="3 10">Glutamate--cysteine ligase</fullName>
        <ecNumber evidence="3 10">6.3.2.2</ecNumber>
    </recommendedName>
    <alternativeName>
        <fullName evidence="9 10">Gamma-ECS</fullName>
    </alternativeName>
    <alternativeName>
        <fullName evidence="8 10">Gamma-glutamylcysteine synthetase</fullName>
    </alternativeName>
</protein>
<reference evidence="11" key="1">
    <citation type="submission" date="2021-06" db="EMBL/GenBank/DDBJ databases">
        <authorList>
            <person name="Hodson N. C."/>
            <person name="Mongue J. A."/>
            <person name="Jaron S. K."/>
        </authorList>
    </citation>
    <scope>NUCLEOTIDE SEQUENCE</scope>
</reference>
<dbReference type="InterPro" id="IPR004308">
    <property type="entry name" value="GCS"/>
</dbReference>
<dbReference type="PANTHER" id="PTHR11164">
    <property type="entry name" value="GLUTAMATE CYSTEINE LIGASE"/>
    <property type="match status" value="1"/>
</dbReference>
<keyword evidence="4 10" id="KW-0436">Ligase</keyword>
<keyword evidence="5 10" id="KW-0317">Glutathione biosynthesis</keyword>